<dbReference type="OrthoDB" id="7402611at2"/>
<feature type="transmembrane region" description="Helical" evidence="1">
    <location>
        <begin position="373"/>
        <end position="393"/>
    </location>
</feature>
<evidence type="ECO:0000313" key="3">
    <source>
        <dbReference type="Proteomes" id="UP000295399"/>
    </source>
</evidence>
<evidence type="ECO:0000256" key="1">
    <source>
        <dbReference type="SAM" id="Phobius"/>
    </source>
</evidence>
<feature type="transmembrane region" description="Helical" evidence="1">
    <location>
        <begin position="274"/>
        <end position="295"/>
    </location>
</feature>
<feature type="transmembrane region" description="Helical" evidence="1">
    <location>
        <begin position="307"/>
        <end position="328"/>
    </location>
</feature>
<accession>A0A4R2P5T3</accession>
<feature type="transmembrane region" description="Helical" evidence="1">
    <location>
        <begin position="164"/>
        <end position="190"/>
    </location>
</feature>
<dbReference type="AlphaFoldDB" id="A0A4R2P5T3"/>
<dbReference type="InParanoid" id="A0A4R2P5T3"/>
<dbReference type="Pfam" id="PF13687">
    <property type="entry name" value="DUF4153"/>
    <property type="match status" value="1"/>
</dbReference>
<feature type="transmembrane region" description="Helical" evidence="1">
    <location>
        <begin position="241"/>
        <end position="262"/>
    </location>
</feature>
<keyword evidence="1" id="KW-1133">Transmembrane helix</keyword>
<feature type="transmembrane region" description="Helical" evidence="1">
    <location>
        <begin position="104"/>
        <end position="125"/>
    </location>
</feature>
<keyword evidence="1" id="KW-0472">Membrane</keyword>
<feature type="transmembrane region" description="Helical" evidence="1">
    <location>
        <begin position="202"/>
        <end position="221"/>
    </location>
</feature>
<dbReference type="InterPro" id="IPR025291">
    <property type="entry name" value="DUF4153"/>
</dbReference>
<keyword evidence="3" id="KW-1185">Reference proteome</keyword>
<reference evidence="2 3" key="1">
    <citation type="submission" date="2019-03" db="EMBL/GenBank/DDBJ databases">
        <title>Genomic Encyclopedia of Type Strains, Phase IV (KMG-IV): sequencing the most valuable type-strain genomes for metagenomic binning, comparative biology and taxonomic classification.</title>
        <authorList>
            <person name="Goeker M."/>
        </authorList>
    </citation>
    <scope>NUCLEOTIDE SEQUENCE [LARGE SCALE GENOMIC DNA]</scope>
    <source>
        <strain evidence="2 3">DSM 2132</strain>
    </source>
</reference>
<dbReference type="RefSeq" id="WP_132709540.1">
    <property type="nucleotide sequence ID" value="NZ_JACIGF010000015.1"/>
</dbReference>
<proteinExistence type="predicted"/>
<organism evidence="2 3">
    <name type="scientific">Rhodothalassium salexigens DSM 2132</name>
    <dbReference type="NCBI Taxonomy" id="1188247"/>
    <lineage>
        <taxon>Bacteria</taxon>
        <taxon>Pseudomonadati</taxon>
        <taxon>Pseudomonadota</taxon>
        <taxon>Alphaproteobacteria</taxon>
        <taxon>Rhodothalassiales</taxon>
        <taxon>Rhodothalassiaceae</taxon>
        <taxon>Rhodothalassium</taxon>
    </lineage>
</organism>
<protein>
    <submittedName>
        <fullName evidence="2">Uncharacterized protein DUF4153</fullName>
    </submittedName>
</protein>
<evidence type="ECO:0000313" key="2">
    <source>
        <dbReference type="EMBL" id="TCP30172.1"/>
    </source>
</evidence>
<dbReference type="EMBL" id="SLXO01000015">
    <property type="protein sequence ID" value="TCP30172.1"/>
    <property type="molecule type" value="Genomic_DNA"/>
</dbReference>
<name>A0A4R2P5T3_RHOSA</name>
<sequence>MHRRPVPPFSDRVGLTLLGLFQGASLAALASALDAWPEGALWLLGLGVILSVAPLVAMAGHRPGQARRTTAAALGLGLLAAGLHMATEAAAGPPRPDLATDPVLGLYLPGPAVLLILATLPFLIARQRSSAEPPSAQASAGNGLARPAPRDPEAFLDAVWTVPVLALLVGVTLALVYGVLALWSFLFSLIDIEVFNKLFFDWRATRLPLVFALTGLAFAVLRQAPALLDPARRFFQGLARLLAPVLAAALALFLVMLPAAGVQTLGAVTSASGTFMTAALLILIMLNTVAALADADQRPALPAPVRWSGWVLALLMPAYVGLALWGIATRIDQYGLTPERVTAALAALLLAAPALVYGAALIRRRRLSRIADLAPALMALVVLWATALQSPLLDPRRLTAADQVHRLRSGAVPADAFDFRVFNGLGRYGDRALATIRADETLIAQAAVRQGLKGVTTGARPAARADTLLAQVPRWPADRPVPDGLKAQIAEPVAQAPSRTALLFVDMDGDGRSEAVLLSPGAVQVFTQGGGDRSGWHWAPQLYPDIDPAQAADLARAVRAGDVALLPPVRPRLRVGEMEIAP</sequence>
<keyword evidence="1" id="KW-0812">Transmembrane</keyword>
<dbReference type="FunCoup" id="A0A4R2P5T3">
    <property type="interactions" value="13"/>
</dbReference>
<comment type="caution">
    <text evidence="2">The sequence shown here is derived from an EMBL/GenBank/DDBJ whole genome shotgun (WGS) entry which is preliminary data.</text>
</comment>
<feature type="transmembrane region" description="Helical" evidence="1">
    <location>
        <begin position="40"/>
        <end position="59"/>
    </location>
</feature>
<feature type="transmembrane region" description="Helical" evidence="1">
    <location>
        <begin position="71"/>
        <end position="92"/>
    </location>
</feature>
<gene>
    <name evidence="2" type="ORF">EV659_11527</name>
</gene>
<dbReference type="Proteomes" id="UP000295399">
    <property type="component" value="Unassembled WGS sequence"/>
</dbReference>
<feature type="transmembrane region" description="Helical" evidence="1">
    <location>
        <begin position="340"/>
        <end position="361"/>
    </location>
</feature>